<dbReference type="EMBL" id="CP010835">
    <property type="protein sequence ID" value="AMM54146.1"/>
    <property type="molecule type" value="Genomic_DNA"/>
</dbReference>
<dbReference type="Proteomes" id="UP000070587">
    <property type="component" value="Chromosome"/>
</dbReference>
<dbReference type="CDD" id="cd07721">
    <property type="entry name" value="yflN-like_MBL-fold"/>
    <property type="match status" value="1"/>
</dbReference>
<evidence type="ECO:0000313" key="2">
    <source>
        <dbReference type="EMBL" id="AMM54146.1"/>
    </source>
</evidence>
<proteinExistence type="predicted"/>
<dbReference type="SMART" id="SM00849">
    <property type="entry name" value="Lactamase_B"/>
    <property type="match status" value="1"/>
</dbReference>
<dbReference type="InterPro" id="IPR001279">
    <property type="entry name" value="Metallo-B-lactamas"/>
</dbReference>
<dbReference type="RefSeq" id="WP_068322454.1">
    <property type="nucleotide sequence ID" value="NZ_CP010835.1"/>
</dbReference>
<dbReference type="OrthoDB" id="197151at2157"/>
<sequence>MIHRIFDRFVNVYIIEREDHLILVDTGLEETCEKIVEKVKELGKPLTMVFLTHHHFDHTGSLRCLKEKFPGIKVVAHELDAPRIGEVDVKVKGGEVIEGLKVFHMPGHTQGSIVLLDLESKSLFPGDLLMEENGRLKEIPRMYSLNPEENRQRIKELLEIDFENLYPAHGEPIIGNAKEKVEELVRELFP</sequence>
<feature type="domain" description="Metallo-beta-lactamase" evidence="1">
    <location>
        <begin position="9"/>
        <end position="169"/>
    </location>
</feature>
<dbReference type="AlphaFoldDB" id="A0A127BBW9"/>
<name>A0A127BBW9_9EURY</name>
<evidence type="ECO:0000259" key="1">
    <source>
        <dbReference type="SMART" id="SM00849"/>
    </source>
</evidence>
<protein>
    <submittedName>
        <fullName evidence="2">Glyoxalase</fullName>
    </submittedName>
</protein>
<dbReference type="GeneID" id="28491446"/>
<dbReference type="Pfam" id="PF00753">
    <property type="entry name" value="Lactamase_B"/>
    <property type="match status" value="1"/>
</dbReference>
<dbReference type="InterPro" id="IPR050855">
    <property type="entry name" value="NDM-1-like"/>
</dbReference>
<dbReference type="PATRIC" id="fig|1609559.3.peg.1337"/>
<dbReference type="InterPro" id="IPR036866">
    <property type="entry name" value="RibonucZ/Hydroxyglut_hydro"/>
</dbReference>
<reference evidence="3" key="1">
    <citation type="submission" date="2015-02" db="EMBL/GenBank/DDBJ databases">
        <title>Pyrococcus kukulkanii sp. nov., a novel hyperthermophilic archaeon isolated from a deep-sea hydrothermal vent at the Guaymas Basin.</title>
        <authorList>
            <person name="Oger P.M."/>
            <person name="Callac N."/>
            <person name="Jebbar M."/>
            <person name="Godfroy A."/>
        </authorList>
    </citation>
    <scope>NUCLEOTIDE SEQUENCE [LARGE SCALE GENOMIC DNA]</scope>
    <source>
        <strain evidence="3">NCB100</strain>
    </source>
</reference>
<dbReference type="PANTHER" id="PTHR42951:SF17">
    <property type="entry name" value="METALLO-BETA-LACTAMASE DOMAIN-CONTAINING PROTEIN"/>
    <property type="match status" value="1"/>
</dbReference>
<dbReference type="KEGG" id="pyc:TQ32_06385"/>
<dbReference type="Gene3D" id="3.60.15.10">
    <property type="entry name" value="Ribonuclease Z/Hydroxyacylglutathione hydrolase-like"/>
    <property type="match status" value="1"/>
</dbReference>
<accession>A0A127BBW9</accession>
<reference evidence="2 3" key="2">
    <citation type="journal article" date="2016" name="Int. J. Syst. Evol. Microbiol.">
        <title>Pyrococcus kukulkanii sp. nov., a hyperthermophilic, piezophilic archaeon isolated from a deep-sea hydrothermal vent.</title>
        <authorList>
            <person name="Callac N."/>
            <person name="Oger P."/>
            <person name="Lesongeur F."/>
            <person name="Rattray J.E."/>
            <person name="Vannier P."/>
            <person name="Michoud G."/>
            <person name="Beauverger M."/>
            <person name="Gayet N."/>
            <person name="Rouxel O."/>
            <person name="Jebbar M."/>
            <person name="Godfroy A."/>
        </authorList>
    </citation>
    <scope>NUCLEOTIDE SEQUENCE [LARGE SCALE GENOMIC DNA]</scope>
    <source>
        <strain evidence="2 3">NCB100</strain>
    </source>
</reference>
<organism evidence="2 3">
    <name type="scientific">Pyrococcus kukulkanii</name>
    <dbReference type="NCBI Taxonomy" id="1609559"/>
    <lineage>
        <taxon>Archaea</taxon>
        <taxon>Methanobacteriati</taxon>
        <taxon>Methanobacteriota</taxon>
        <taxon>Thermococci</taxon>
        <taxon>Thermococcales</taxon>
        <taxon>Thermococcaceae</taxon>
        <taxon>Pyrococcus</taxon>
    </lineage>
</organism>
<evidence type="ECO:0000313" key="3">
    <source>
        <dbReference type="Proteomes" id="UP000070587"/>
    </source>
</evidence>
<dbReference type="PANTHER" id="PTHR42951">
    <property type="entry name" value="METALLO-BETA-LACTAMASE DOMAIN-CONTAINING"/>
    <property type="match status" value="1"/>
</dbReference>
<dbReference type="SUPFAM" id="SSF56281">
    <property type="entry name" value="Metallo-hydrolase/oxidoreductase"/>
    <property type="match status" value="1"/>
</dbReference>
<dbReference type="STRING" id="1609559.TQ32_06385"/>
<gene>
    <name evidence="2" type="ORF">TQ32_06385</name>
</gene>